<dbReference type="AlphaFoldDB" id="A0A816MY62"/>
<evidence type="ECO:0000256" key="2">
    <source>
        <dbReference type="SAM" id="MobiDB-lite"/>
    </source>
</evidence>
<evidence type="ECO:0000313" key="3">
    <source>
        <dbReference type="EMBL" id="CAF2029895.1"/>
    </source>
</evidence>
<gene>
    <name evidence="3" type="ORF">WKI299_LOCUS6468</name>
</gene>
<reference evidence="3" key="1">
    <citation type="submission" date="2021-02" db="EMBL/GenBank/DDBJ databases">
        <authorList>
            <person name="Nowell W R."/>
        </authorList>
    </citation>
    <scope>NUCLEOTIDE SEQUENCE</scope>
</reference>
<feature type="compositionally biased region" description="Polar residues" evidence="2">
    <location>
        <begin position="138"/>
        <end position="152"/>
    </location>
</feature>
<sequence>MGQRLSSVDKQIFDFTNSDRSTHSSLASLSVSDPDDASLLLSKTLALDAINDDHQISDLEQQWMKQIQNNLSLLTNISELEKINKLFSTSIMMTIATDYRQMIQEIKELLEQEKRLKISLTTNMERHTKGMGIHDNSRQQQHQTTESDNQHSSFTYKISSLLKSAERNVSTAIHHVYEKLPIRRSSWSDNDHFVFEPNKYQIDESSQTNYLINKRQIEKILLKFSKATTSFNDILFVLNRLIFDTNNVYDVRDVFIRLNNNFTAVRDEWQCDTNSTADEFNQTTNPNWPNPLNYLISIGTFPNNEVNNLNDQKFTGQFISIFIFTHIDLDNTIHAKKRFESGSMYHSISFEFHPYTFKQLFHIIEQLTLLPKENLNENFIYILMICVRLFTNHLKFLSAMTIDLDQNLLKTNVDIKNHLEFDHSSQTKRINLSDFATNDELKKWLHLLLTLVCIENKRPEENIICKEASKAITYILDKYFSSFIQKLAFIHKYIIENEHDLLIEELLIELNSTLTLLCWIEVLCENDDSKIVTPLAFTILYSFVNFYLNSPRDNKTQKMHQILQRFQQLLFSRLIPEYRIKSMENTDDSTDKFTLSTVSLIIKYITHLLVNSNGKLVIVNELLNSILVGLCLIVEPEFQLNFTIIQQILSTLLPLLVDFIMQNMMDEESKQTYLHYNYWLLSRMSHVLINGPLQDPLELKYSEKLQSPLFAGGCEQNLIGNNQHMLNLFESNIATYSQFKFVDYQQQSKSDQEFLMSIYNNRNACTQLITKMKISLKDKQSPVQKSIEPQANEACAALFAVYLKHYRRINLAQYELLTLMDNHKPHSKLLAIFEYANRMQTLFARTRGQGNDCNELYDRIQIKTYFLLTSVKESRLISTIDIENDLTAVDNSDKREGLKFKRLYSKWKTERKSFRVLCNTLRVCIRLKQLMLAKRKVIEQKQDNENILHQAIVAYVYGDNSNDDKKSESNDLIRCMSRQYERAIMRVIAYRFIQKFVQKTLEIENNHSIRNLLTIYLSQLRKTHIEWTYLESIPAINHYLKEEIKISYYSIVETILSYVLESLTIEQTMLIQTMFYLLNLPYTPEDTYYIFDCGLVAKLFKSFVSLANRTNRTISLEIKLIGYNWFRLYVTKLCKL</sequence>
<dbReference type="EMBL" id="CAJNRF010001877">
    <property type="protein sequence ID" value="CAF2029895.1"/>
    <property type="molecule type" value="Genomic_DNA"/>
</dbReference>
<evidence type="ECO:0000313" key="4">
    <source>
        <dbReference type="Proteomes" id="UP000663856"/>
    </source>
</evidence>
<comment type="caution">
    <text evidence="3">The sequence shown here is derived from an EMBL/GenBank/DDBJ whole genome shotgun (WGS) entry which is preliminary data.</text>
</comment>
<name>A0A816MY62_9BILA</name>
<feature type="coiled-coil region" evidence="1">
    <location>
        <begin position="96"/>
        <end position="123"/>
    </location>
</feature>
<proteinExistence type="predicted"/>
<evidence type="ECO:0000256" key="1">
    <source>
        <dbReference type="SAM" id="Coils"/>
    </source>
</evidence>
<organism evidence="3 4">
    <name type="scientific">Rotaria magnacalcarata</name>
    <dbReference type="NCBI Taxonomy" id="392030"/>
    <lineage>
        <taxon>Eukaryota</taxon>
        <taxon>Metazoa</taxon>
        <taxon>Spiralia</taxon>
        <taxon>Gnathifera</taxon>
        <taxon>Rotifera</taxon>
        <taxon>Eurotatoria</taxon>
        <taxon>Bdelloidea</taxon>
        <taxon>Philodinida</taxon>
        <taxon>Philodinidae</taxon>
        <taxon>Rotaria</taxon>
    </lineage>
</organism>
<dbReference type="Proteomes" id="UP000663856">
    <property type="component" value="Unassembled WGS sequence"/>
</dbReference>
<protein>
    <submittedName>
        <fullName evidence="3">Uncharacterized protein</fullName>
    </submittedName>
</protein>
<accession>A0A816MY62</accession>
<keyword evidence="1" id="KW-0175">Coiled coil</keyword>
<feature type="region of interest" description="Disordered" evidence="2">
    <location>
        <begin position="129"/>
        <end position="152"/>
    </location>
</feature>